<feature type="region of interest" description="Disordered" evidence="1">
    <location>
        <begin position="1"/>
        <end position="21"/>
    </location>
</feature>
<sequence>MPGRRVARQRSCLRPLRRMRRSGIRRRLGRARAGGALTVEPAGALPVVVPQRSA</sequence>
<reference evidence="2" key="1">
    <citation type="submission" date="2020-02" db="EMBL/GenBank/DDBJ databases">
        <authorList>
            <person name="Meier V. D."/>
        </authorList>
    </citation>
    <scope>NUCLEOTIDE SEQUENCE</scope>
    <source>
        <strain evidence="2">AVDCRST_MAG38</strain>
    </source>
</reference>
<proteinExistence type="predicted"/>
<name>A0A6J4RRR7_9ACTN</name>
<gene>
    <name evidence="2" type="ORF">AVDCRST_MAG38-1953</name>
</gene>
<accession>A0A6J4RRR7</accession>
<dbReference type="AlphaFoldDB" id="A0A6J4RRR7"/>
<organism evidence="2">
    <name type="scientific">uncultured Solirubrobacteraceae bacterium</name>
    <dbReference type="NCBI Taxonomy" id="1162706"/>
    <lineage>
        <taxon>Bacteria</taxon>
        <taxon>Bacillati</taxon>
        <taxon>Actinomycetota</taxon>
        <taxon>Thermoleophilia</taxon>
        <taxon>Solirubrobacterales</taxon>
        <taxon>Solirubrobacteraceae</taxon>
        <taxon>environmental samples</taxon>
    </lineage>
</organism>
<evidence type="ECO:0000313" key="2">
    <source>
        <dbReference type="EMBL" id="CAA9479996.1"/>
    </source>
</evidence>
<dbReference type="EMBL" id="CADCVJ010000162">
    <property type="protein sequence ID" value="CAA9479996.1"/>
    <property type="molecule type" value="Genomic_DNA"/>
</dbReference>
<evidence type="ECO:0000256" key="1">
    <source>
        <dbReference type="SAM" id="MobiDB-lite"/>
    </source>
</evidence>
<protein>
    <submittedName>
        <fullName evidence="2">Uncharacterized protein</fullName>
    </submittedName>
</protein>